<proteinExistence type="predicted"/>
<dbReference type="EMBL" id="BLKY01000001">
    <property type="protein sequence ID" value="GFG83895.1"/>
    <property type="molecule type" value="Genomic_DNA"/>
</dbReference>
<dbReference type="Pfam" id="PF00501">
    <property type="entry name" value="AMP-binding"/>
    <property type="match status" value="1"/>
</dbReference>
<dbReference type="SUPFAM" id="SSF56801">
    <property type="entry name" value="Acetyl-CoA synthetase-like"/>
    <property type="match status" value="1"/>
</dbReference>
<sequence length="75" mass="8120">MQIREYADSDRPAIIVHPSGTVIGFAELEARANRLAHYLREAGLREGDIVATTLENNESPIRLCGPRGAAACTTL</sequence>
<evidence type="ECO:0000313" key="2">
    <source>
        <dbReference type="EMBL" id="GFG83895.1"/>
    </source>
</evidence>
<accession>A0A7I9Y5E2</accession>
<dbReference type="InterPro" id="IPR000873">
    <property type="entry name" value="AMP-dep_synth/lig_dom"/>
</dbReference>
<protein>
    <recommendedName>
        <fullName evidence="1">AMP-dependent synthetase/ligase domain-containing protein</fullName>
    </recommendedName>
</protein>
<organism evidence="2 3">
    <name type="scientific">Mycolicibacter algericus</name>
    <name type="common">Mycobacterium algericum</name>
    <dbReference type="NCBI Taxonomy" id="1288388"/>
    <lineage>
        <taxon>Bacteria</taxon>
        <taxon>Bacillati</taxon>
        <taxon>Actinomycetota</taxon>
        <taxon>Actinomycetes</taxon>
        <taxon>Mycobacteriales</taxon>
        <taxon>Mycobacteriaceae</taxon>
        <taxon>Mycolicibacter</taxon>
    </lineage>
</organism>
<reference evidence="2 3" key="1">
    <citation type="journal article" date="2019" name="Emerg. Microbes Infect.">
        <title>Comprehensive subspecies identification of 175 nontuberculous mycobacteria species based on 7547 genomic profiles.</title>
        <authorList>
            <person name="Matsumoto Y."/>
            <person name="Kinjo T."/>
            <person name="Motooka D."/>
            <person name="Nabeya D."/>
            <person name="Jung N."/>
            <person name="Uechi K."/>
            <person name="Horii T."/>
            <person name="Iida T."/>
            <person name="Fujita J."/>
            <person name="Nakamura S."/>
        </authorList>
    </citation>
    <scope>NUCLEOTIDE SEQUENCE [LARGE SCALE GENOMIC DNA]</scope>
    <source>
        <strain evidence="2 3">JCM 30723</strain>
    </source>
</reference>
<dbReference type="AlphaFoldDB" id="A0A7I9Y5E2"/>
<comment type="caution">
    <text evidence="2">The sequence shown here is derived from an EMBL/GenBank/DDBJ whole genome shotgun (WGS) entry which is preliminary data.</text>
</comment>
<evidence type="ECO:0000259" key="1">
    <source>
        <dbReference type="Pfam" id="PF00501"/>
    </source>
</evidence>
<evidence type="ECO:0000313" key="3">
    <source>
        <dbReference type="Proteomes" id="UP000465305"/>
    </source>
</evidence>
<dbReference type="Proteomes" id="UP000465305">
    <property type="component" value="Unassembled WGS sequence"/>
</dbReference>
<feature type="domain" description="AMP-dependent synthetase/ligase" evidence="1">
    <location>
        <begin position="9"/>
        <end position="57"/>
    </location>
</feature>
<gene>
    <name evidence="2" type="ORF">MALGJ_05710</name>
</gene>
<dbReference type="Gene3D" id="3.40.50.980">
    <property type="match status" value="1"/>
</dbReference>
<name>A0A7I9Y5E2_MYCAL</name>